<evidence type="ECO:0000256" key="7">
    <source>
        <dbReference type="SAM" id="MobiDB-lite"/>
    </source>
</evidence>
<dbReference type="AlphaFoldDB" id="A0A5E6XJV8"/>
<dbReference type="NCBIfam" id="TIGR03242">
    <property type="entry name" value="arg_catab_astE"/>
    <property type="match status" value="1"/>
</dbReference>
<evidence type="ECO:0000256" key="4">
    <source>
        <dbReference type="ARBA" id="ARBA00022833"/>
    </source>
</evidence>
<dbReference type="InterPro" id="IPR007036">
    <property type="entry name" value="Aste_AspA_hybrid_dom"/>
</dbReference>
<dbReference type="EMBL" id="CABVGZ010000092">
    <property type="protein sequence ID" value="VVN41084.1"/>
    <property type="molecule type" value="Genomic_DNA"/>
</dbReference>
<keyword evidence="2 5" id="KW-0479">Metal-binding</keyword>
<protein>
    <recommendedName>
        <fullName evidence="5 6">Succinylglutamate desuccinylase</fullName>
        <ecNumber evidence="5 6">3.5.1.96</ecNumber>
    </recommendedName>
</protein>
<sequence length="447" mass="49821">MLALGKLLELTLAGREPAEKTQLTVEGVRMRWLSEGALEVRPPEARDNGLDLLLSAGIHGNETAPIELLDRLLHDIARGDLKPRARILFLFGNPEAIRKGERFVEQDVNRLFNGRHEQSSGSEALRACELERLAASFFSKPDRQRLHYDLHTAIRGSKIEQFALYPWKEGRQHSRLELARLRAAGMEAVLLQNKPSIVFSSYTYDKLGAEAFTLELGKARPFGQNDGVNVSLLETRLKQIIEGTEPEMAEQGLDGLQLFSVAREIIKHSDAFRLNLPQDIENFSELDVGYVLAEDLANTRWIIEEQGARIIFPNPKVKNGLRAGILIVPTTDENLAWPEDISPHARGHAARRAPPPKAAAERPLRHSHGERGNERSRLRRLQHAALYGAMPELSAAYPRKSLPLPDPCAQSAQRRTSDARRRHGSDAASATPRTPALRFPVAPASGR</sequence>
<evidence type="ECO:0000256" key="6">
    <source>
        <dbReference type="NCBIfam" id="TIGR03242"/>
    </source>
</evidence>
<gene>
    <name evidence="5 10" type="primary">astE</name>
    <name evidence="10" type="ORF">PS624_05417</name>
</gene>
<reference evidence="10 11" key="1">
    <citation type="submission" date="2019-09" db="EMBL/GenBank/DDBJ databases">
        <authorList>
            <person name="Chandra G."/>
            <person name="Truman W A."/>
        </authorList>
    </citation>
    <scope>NUCLEOTIDE SEQUENCE [LARGE SCALE GENOMIC DNA]</scope>
    <source>
        <strain evidence="10">PS624</strain>
    </source>
</reference>
<comment type="similarity">
    <text evidence="5">Belongs to the AspA/AstE family. Succinylglutamate desuccinylase subfamily.</text>
</comment>
<dbReference type="InterPro" id="IPR050178">
    <property type="entry name" value="AspA/AstE_fam"/>
</dbReference>
<evidence type="ECO:0000256" key="1">
    <source>
        <dbReference type="ARBA" id="ARBA00022503"/>
    </source>
</evidence>
<keyword evidence="4 5" id="KW-0862">Zinc</keyword>
<dbReference type="EC" id="3.5.1.96" evidence="5 6"/>
<dbReference type="GO" id="GO:0019544">
    <property type="term" value="P:L-arginine catabolic process to L-glutamate"/>
    <property type="evidence" value="ECO:0007669"/>
    <property type="project" value="UniProtKB-UniRule"/>
</dbReference>
<feature type="binding site" evidence="5">
    <location>
        <position position="62"/>
    </location>
    <ligand>
        <name>Zn(2+)</name>
        <dbReference type="ChEBI" id="CHEBI:29105"/>
    </ligand>
</feature>
<feature type="binding site" evidence="5">
    <location>
        <position position="59"/>
    </location>
    <ligand>
        <name>Zn(2+)</name>
        <dbReference type="ChEBI" id="CHEBI:29105"/>
    </ligand>
</feature>
<dbReference type="GO" id="GO:0009017">
    <property type="term" value="F:succinylglutamate desuccinylase activity"/>
    <property type="evidence" value="ECO:0007669"/>
    <property type="project" value="UniProtKB-UniRule"/>
</dbReference>
<keyword evidence="3 5" id="KW-0378">Hydrolase</keyword>
<proteinExistence type="inferred from homology"/>
<dbReference type="CDD" id="cd03855">
    <property type="entry name" value="M14_ASTE"/>
    <property type="match status" value="1"/>
</dbReference>
<dbReference type="UniPathway" id="UPA00185">
    <property type="reaction ID" value="UER00283"/>
</dbReference>
<dbReference type="InterPro" id="IPR055438">
    <property type="entry name" value="AstE_AspA_cat"/>
</dbReference>
<dbReference type="PANTHER" id="PTHR15162">
    <property type="entry name" value="ASPARTOACYLASE"/>
    <property type="match status" value="1"/>
</dbReference>
<keyword evidence="1 5" id="KW-0056">Arginine metabolism</keyword>
<evidence type="ECO:0000259" key="9">
    <source>
        <dbReference type="Pfam" id="PF24827"/>
    </source>
</evidence>
<comment type="pathway">
    <text evidence="5">Amino-acid degradation; L-arginine degradation via AST pathway; L-glutamate and succinate from L-arginine: step 5/5.</text>
</comment>
<dbReference type="SUPFAM" id="SSF53187">
    <property type="entry name" value="Zn-dependent exopeptidases"/>
    <property type="match status" value="1"/>
</dbReference>
<feature type="region of interest" description="Disordered" evidence="7">
    <location>
        <begin position="345"/>
        <end position="377"/>
    </location>
</feature>
<dbReference type="NCBIfam" id="NF003706">
    <property type="entry name" value="PRK05324.1"/>
    <property type="match status" value="1"/>
</dbReference>
<dbReference type="InterPro" id="IPR016681">
    <property type="entry name" value="SuccinylGlu_desuccinylase"/>
</dbReference>
<dbReference type="GO" id="GO:0016788">
    <property type="term" value="F:hydrolase activity, acting on ester bonds"/>
    <property type="evidence" value="ECO:0007669"/>
    <property type="project" value="UniProtKB-UniRule"/>
</dbReference>
<dbReference type="HAMAP" id="MF_00767">
    <property type="entry name" value="Arg_catab_AstE"/>
    <property type="match status" value="1"/>
</dbReference>
<dbReference type="Gene3D" id="3.40.630.10">
    <property type="entry name" value="Zn peptidases"/>
    <property type="match status" value="1"/>
</dbReference>
<comment type="function">
    <text evidence="5">Transforms N(2)-succinylglutamate into succinate and glutamate.</text>
</comment>
<dbReference type="GO" id="GO:0019545">
    <property type="term" value="P:L-arginine catabolic process to succinate"/>
    <property type="evidence" value="ECO:0007669"/>
    <property type="project" value="UniProtKB-UniRule"/>
</dbReference>
<name>A0A5E6XJV8_PSEFL</name>
<feature type="binding site" evidence="5">
    <location>
        <position position="151"/>
    </location>
    <ligand>
        <name>Zn(2+)</name>
        <dbReference type="ChEBI" id="CHEBI:29105"/>
    </ligand>
</feature>
<evidence type="ECO:0000256" key="2">
    <source>
        <dbReference type="ARBA" id="ARBA00022723"/>
    </source>
</evidence>
<evidence type="ECO:0000313" key="11">
    <source>
        <dbReference type="Proteomes" id="UP000326241"/>
    </source>
</evidence>
<feature type="region of interest" description="Disordered" evidence="7">
    <location>
        <begin position="398"/>
        <end position="447"/>
    </location>
</feature>
<dbReference type="Pfam" id="PF24827">
    <property type="entry name" value="AstE_AspA_cat"/>
    <property type="match status" value="1"/>
</dbReference>
<feature type="domain" description="AstE/AspA barrel-sandwich hybrid" evidence="8">
    <location>
        <begin position="256"/>
        <end position="329"/>
    </location>
</feature>
<feature type="active site" evidence="5">
    <location>
        <position position="215"/>
    </location>
</feature>
<evidence type="ECO:0000256" key="3">
    <source>
        <dbReference type="ARBA" id="ARBA00022801"/>
    </source>
</evidence>
<feature type="compositionally biased region" description="Basic and acidic residues" evidence="7">
    <location>
        <begin position="359"/>
        <end position="376"/>
    </location>
</feature>
<comment type="catalytic activity">
    <reaction evidence="5">
        <text>N-succinyl-L-glutamate + H2O = L-glutamate + succinate</text>
        <dbReference type="Rhea" id="RHEA:15169"/>
        <dbReference type="ChEBI" id="CHEBI:15377"/>
        <dbReference type="ChEBI" id="CHEBI:29985"/>
        <dbReference type="ChEBI" id="CHEBI:30031"/>
        <dbReference type="ChEBI" id="CHEBI:58763"/>
        <dbReference type="EC" id="3.5.1.96"/>
    </reaction>
</comment>
<evidence type="ECO:0000256" key="5">
    <source>
        <dbReference type="HAMAP-Rule" id="MF_00767"/>
    </source>
</evidence>
<comment type="cofactor">
    <cofactor evidence="5">
        <name>Zn(2+)</name>
        <dbReference type="ChEBI" id="CHEBI:29105"/>
    </cofactor>
    <text evidence="5">Binds 1 zinc ion per subunit.</text>
</comment>
<dbReference type="PANTHER" id="PTHR15162:SF7">
    <property type="entry name" value="SUCCINYLGLUTAMATE DESUCCINYLASE"/>
    <property type="match status" value="1"/>
</dbReference>
<evidence type="ECO:0000313" key="10">
    <source>
        <dbReference type="EMBL" id="VVN41084.1"/>
    </source>
</evidence>
<dbReference type="Pfam" id="PF04952">
    <property type="entry name" value="AstE_AspA_hybrid"/>
    <property type="match status" value="1"/>
</dbReference>
<dbReference type="GO" id="GO:0008270">
    <property type="term" value="F:zinc ion binding"/>
    <property type="evidence" value="ECO:0007669"/>
    <property type="project" value="UniProtKB-UniRule"/>
</dbReference>
<accession>A0A5E6XJV8</accession>
<feature type="domain" description="Succinylglutamate desuccinylase/Aspartoacylase catalytic" evidence="9">
    <location>
        <begin position="49"/>
        <end position="238"/>
    </location>
</feature>
<dbReference type="Proteomes" id="UP000326241">
    <property type="component" value="Unassembled WGS sequence"/>
</dbReference>
<organism evidence="10 11">
    <name type="scientific">Pseudomonas fluorescens</name>
    <dbReference type="NCBI Taxonomy" id="294"/>
    <lineage>
        <taxon>Bacteria</taxon>
        <taxon>Pseudomonadati</taxon>
        <taxon>Pseudomonadota</taxon>
        <taxon>Gammaproteobacteria</taxon>
        <taxon>Pseudomonadales</taxon>
        <taxon>Pseudomonadaceae</taxon>
        <taxon>Pseudomonas</taxon>
    </lineage>
</organism>
<evidence type="ECO:0000259" key="8">
    <source>
        <dbReference type="Pfam" id="PF04952"/>
    </source>
</evidence>